<organism evidence="3 4">
    <name type="scientific">Enterobacter kobei</name>
    <dbReference type="NCBI Taxonomy" id="208224"/>
    <lineage>
        <taxon>Bacteria</taxon>
        <taxon>Pseudomonadati</taxon>
        <taxon>Pseudomonadota</taxon>
        <taxon>Gammaproteobacteria</taxon>
        <taxon>Enterobacterales</taxon>
        <taxon>Enterobacteriaceae</taxon>
        <taxon>Enterobacter</taxon>
        <taxon>Enterobacter cloacae complex</taxon>
    </lineage>
</organism>
<dbReference type="AlphaFoldDB" id="A0AA86J860"/>
<dbReference type="PROSITE" id="PS50975">
    <property type="entry name" value="ATP_GRASP"/>
    <property type="match status" value="1"/>
</dbReference>
<sequence>MNTPQFLISGFRFPFAAWLARSLQAAGAQVTALDSNRAALSKLIAPAVPFVRLPCLRAHPGQFLDAVNQLAQKAPATRLIPMFEESFWLARQHALGRLDPSIALFALPDALITRLHSKFDVLALAQAAGLIAPRTGIVNNVADWRRLSVDYRAPLLKQEFSSFGHGVFLDPRIPLIEAQLPRRDGGRWLIQERLSGREVCTYNLAHNGKLLAHACYLPRHRWKQSAAFGFEALHHPDVEAFCRRFIAQHALSGQISFDLMETPDGLAIVECNPRATNGLLLLDNVGARLLNAQDTDAPVLLPTDGDIRSFHCMLRSKARFAGAVQRAETAHEIARSSDLFAGVSAPRLTAAMSLHMLDITQNMVRWRVPARFASVADISWQYREAQ</sequence>
<evidence type="ECO:0000256" key="1">
    <source>
        <dbReference type="PROSITE-ProRule" id="PRU00409"/>
    </source>
</evidence>
<gene>
    <name evidence="3" type="ORF">ENKO_34820</name>
</gene>
<evidence type="ECO:0000259" key="2">
    <source>
        <dbReference type="PROSITE" id="PS50975"/>
    </source>
</evidence>
<keyword evidence="1" id="KW-0547">Nucleotide-binding</keyword>
<name>A0AA86J860_9ENTR</name>
<dbReference type="GO" id="GO:0046872">
    <property type="term" value="F:metal ion binding"/>
    <property type="evidence" value="ECO:0007669"/>
    <property type="project" value="InterPro"/>
</dbReference>
<keyword evidence="1" id="KW-0067">ATP-binding</keyword>
<evidence type="ECO:0000313" key="4">
    <source>
        <dbReference type="Proteomes" id="UP000682928"/>
    </source>
</evidence>
<protein>
    <recommendedName>
        <fullName evidence="2">ATP-grasp domain-containing protein</fullName>
    </recommendedName>
</protein>
<dbReference type="Proteomes" id="UP000682928">
    <property type="component" value="Chromosome"/>
</dbReference>
<evidence type="ECO:0000313" key="3">
    <source>
        <dbReference type="EMBL" id="BCU56888.1"/>
    </source>
</evidence>
<dbReference type="EMBL" id="AP024590">
    <property type="protein sequence ID" value="BCU56888.1"/>
    <property type="molecule type" value="Genomic_DNA"/>
</dbReference>
<dbReference type="InterPro" id="IPR011761">
    <property type="entry name" value="ATP-grasp"/>
</dbReference>
<feature type="domain" description="ATP-grasp" evidence="2">
    <location>
        <begin position="122"/>
        <end position="301"/>
    </location>
</feature>
<reference evidence="3" key="1">
    <citation type="submission" date="2021-04" db="EMBL/GenBank/DDBJ databases">
        <title>Difference and commonality of drug resistance evolution in various bacteria. and drug sensitivity profiles.</title>
        <authorList>
            <person name="Maeda T."/>
            <person name="Shibai A."/>
            <person name="Kawada K."/>
            <person name="Kotani H."/>
            <person name="Tarusawa Y."/>
            <person name="Tanabe K."/>
            <person name="Furusawa C."/>
        </authorList>
    </citation>
    <scope>NUCLEOTIDE SEQUENCE</scope>
    <source>
        <strain evidence="3">JCM 8580</strain>
    </source>
</reference>
<proteinExistence type="predicted"/>
<accession>A0AA86J860</accession>
<dbReference type="RefSeq" id="WP_088220365.1">
    <property type="nucleotide sequence ID" value="NZ_AP024590.1"/>
</dbReference>
<dbReference type="GO" id="GO:0005524">
    <property type="term" value="F:ATP binding"/>
    <property type="evidence" value="ECO:0007669"/>
    <property type="project" value="UniProtKB-UniRule"/>
</dbReference>
<dbReference type="SUPFAM" id="SSF56059">
    <property type="entry name" value="Glutathione synthetase ATP-binding domain-like"/>
    <property type="match status" value="1"/>
</dbReference>